<keyword evidence="2" id="KW-1185">Reference proteome</keyword>
<accession>A0A835CFS8</accession>
<protein>
    <submittedName>
        <fullName evidence="1">Uncharacterized protein</fullName>
    </submittedName>
</protein>
<gene>
    <name evidence="1" type="ORF">G2W53_005664</name>
</gene>
<evidence type="ECO:0000313" key="2">
    <source>
        <dbReference type="Proteomes" id="UP000634136"/>
    </source>
</evidence>
<sequence>MSRWNRESINKITRAVITDLAFPEGPT</sequence>
<name>A0A835CFS8_9FABA</name>
<dbReference type="AlphaFoldDB" id="A0A835CFS8"/>
<organism evidence="1 2">
    <name type="scientific">Senna tora</name>
    <dbReference type="NCBI Taxonomy" id="362788"/>
    <lineage>
        <taxon>Eukaryota</taxon>
        <taxon>Viridiplantae</taxon>
        <taxon>Streptophyta</taxon>
        <taxon>Embryophyta</taxon>
        <taxon>Tracheophyta</taxon>
        <taxon>Spermatophyta</taxon>
        <taxon>Magnoliopsida</taxon>
        <taxon>eudicotyledons</taxon>
        <taxon>Gunneridae</taxon>
        <taxon>Pentapetalae</taxon>
        <taxon>rosids</taxon>
        <taxon>fabids</taxon>
        <taxon>Fabales</taxon>
        <taxon>Fabaceae</taxon>
        <taxon>Caesalpinioideae</taxon>
        <taxon>Cassia clade</taxon>
        <taxon>Senna</taxon>
    </lineage>
</organism>
<reference evidence="1" key="1">
    <citation type="submission" date="2020-09" db="EMBL/GenBank/DDBJ databases">
        <title>Genome-Enabled Discovery of Anthraquinone Biosynthesis in Senna tora.</title>
        <authorList>
            <person name="Kang S.-H."/>
            <person name="Pandey R.P."/>
            <person name="Lee C.-M."/>
            <person name="Sim J.-S."/>
            <person name="Jeong J.-T."/>
            <person name="Choi B.-S."/>
            <person name="Jung M."/>
            <person name="Ginzburg D."/>
            <person name="Zhao K."/>
            <person name="Won S.Y."/>
            <person name="Oh T.-J."/>
            <person name="Yu Y."/>
            <person name="Kim N.-H."/>
            <person name="Lee O.R."/>
            <person name="Lee T.-H."/>
            <person name="Bashyal P."/>
            <person name="Kim T.-S."/>
            <person name="Lee W.-H."/>
            <person name="Kawkins C."/>
            <person name="Kim C.-K."/>
            <person name="Kim J.S."/>
            <person name="Ahn B.O."/>
            <person name="Rhee S.Y."/>
            <person name="Sohng J.K."/>
        </authorList>
    </citation>
    <scope>NUCLEOTIDE SEQUENCE</scope>
    <source>
        <tissue evidence="1">Leaf</tissue>
    </source>
</reference>
<proteinExistence type="predicted"/>
<dbReference type="EMBL" id="JAAIUW010000003">
    <property type="protein sequence ID" value="KAF7837182.1"/>
    <property type="molecule type" value="Genomic_DNA"/>
</dbReference>
<dbReference type="Proteomes" id="UP000634136">
    <property type="component" value="Unassembled WGS sequence"/>
</dbReference>
<comment type="caution">
    <text evidence="1">The sequence shown here is derived from an EMBL/GenBank/DDBJ whole genome shotgun (WGS) entry which is preliminary data.</text>
</comment>
<evidence type="ECO:0000313" key="1">
    <source>
        <dbReference type="EMBL" id="KAF7837182.1"/>
    </source>
</evidence>